<organism evidence="1 2">
    <name type="scientific">Maritalea myrionectae</name>
    <dbReference type="NCBI Taxonomy" id="454601"/>
    <lineage>
        <taxon>Bacteria</taxon>
        <taxon>Pseudomonadati</taxon>
        <taxon>Pseudomonadota</taxon>
        <taxon>Alphaproteobacteria</taxon>
        <taxon>Hyphomicrobiales</taxon>
        <taxon>Devosiaceae</taxon>
        <taxon>Maritalea</taxon>
    </lineage>
</organism>
<reference evidence="1 2" key="1">
    <citation type="submission" date="2017-05" db="EMBL/GenBank/DDBJ databases">
        <title>Genome Analysis of Maritalea myrionectae HL2708#5.</title>
        <authorList>
            <consortium name="Cotde Inc.-PKNU"/>
            <person name="Jang D."/>
            <person name="Oh H.-M."/>
        </authorList>
    </citation>
    <scope>NUCLEOTIDE SEQUENCE [LARGE SCALE GENOMIC DNA]</scope>
    <source>
        <strain evidence="1 2">HL2708#5</strain>
    </source>
</reference>
<keyword evidence="2" id="KW-1185">Reference proteome</keyword>
<protein>
    <submittedName>
        <fullName evidence="1">Uncharacterized protein</fullName>
    </submittedName>
</protein>
<proteinExistence type="predicted"/>
<dbReference type="EMBL" id="CP021330">
    <property type="protein sequence ID" value="AVX05311.1"/>
    <property type="molecule type" value="Genomic_DNA"/>
</dbReference>
<dbReference type="KEGG" id="mmyr:MXMO3_02800"/>
<evidence type="ECO:0000313" key="2">
    <source>
        <dbReference type="Proteomes" id="UP000258927"/>
    </source>
</evidence>
<dbReference type="AlphaFoldDB" id="A0A2R4MGY1"/>
<sequence>MIGRTPRRGGQKLDRRVIKKGHELVTDLLLV</sequence>
<dbReference type="Proteomes" id="UP000258927">
    <property type="component" value="Chromosome"/>
</dbReference>
<accession>A0A2R4MGY1</accession>
<name>A0A2R4MGY1_9HYPH</name>
<gene>
    <name evidence="1" type="ORF">MXMO3_02800</name>
</gene>
<evidence type="ECO:0000313" key="1">
    <source>
        <dbReference type="EMBL" id="AVX05311.1"/>
    </source>
</evidence>
<dbReference type="STRING" id="1122213.GCA_000423365_00435"/>